<keyword evidence="1" id="KW-0472">Membrane</keyword>
<name>A0ABP0GY93_CLALP</name>
<accession>A0ABP0GY93</accession>
<gene>
    <name evidence="3" type="ORF">CVLEPA_LOCUS30042</name>
</gene>
<keyword evidence="2" id="KW-0732">Signal</keyword>
<dbReference type="EMBL" id="CAWYQH010000163">
    <property type="protein sequence ID" value="CAK8696711.1"/>
    <property type="molecule type" value="Genomic_DNA"/>
</dbReference>
<keyword evidence="4" id="KW-1185">Reference proteome</keyword>
<feature type="transmembrane region" description="Helical" evidence="1">
    <location>
        <begin position="82"/>
        <end position="101"/>
    </location>
</feature>
<reference evidence="3 4" key="1">
    <citation type="submission" date="2024-02" db="EMBL/GenBank/DDBJ databases">
        <authorList>
            <person name="Daric V."/>
            <person name="Darras S."/>
        </authorList>
    </citation>
    <scope>NUCLEOTIDE SEQUENCE [LARGE SCALE GENOMIC DNA]</scope>
</reference>
<organism evidence="3 4">
    <name type="scientific">Clavelina lepadiformis</name>
    <name type="common">Light-bulb sea squirt</name>
    <name type="synonym">Ascidia lepadiformis</name>
    <dbReference type="NCBI Taxonomy" id="159417"/>
    <lineage>
        <taxon>Eukaryota</taxon>
        <taxon>Metazoa</taxon>
        <taxon>Chordata</taxon>
        <taxon>Tunicata</taxon>
        <taxon>Ascidiacea</taxon>
        <taxon>Aplousobranchia</taxon>
        <taxon>Clavelinidae</taxon>
        <taxon>Clavelina</taxon>
    </lineage>
</organism>
<keyword evidence="1" id="KW-0812">Transmembrane</keyword>
<dbReference type="Proteomes" id="UP001642483">
    <property type="component" value="Unassembled WGS sequence"/>
</dbReference>
<evidence type="ECO:0000256" key="1">
    <source>
        <dbReference type="SAM" id="Phobius"/>
    </source>
</evidence>
<proteinExistence type="predicted"/>
<evidence type="ECO:0000313" key="4">
    <source>
        <dbReference type="Proteomes" id="UP001642483"/>
    </source>
</evidence>
<sequence>MHYFVVVSAAIFFCLGNVFAIDGINYGNGTQNVTIPVNDTQQEVDSAVKVTVLNNSTKEATNLTESLLNDETENCWEANMRLSIAMIILSGFFAIGLSVYLRRSGHCRFRGSYENTELKGLANAAPQY</sequence>
<feature type="signal peptide" evidence="2">
    <location>
        <begin position="1"/>
        <end position="20"/>
    </location>
</feature>
<feature type="chain" id="PRO_5046731759" evidence="2">
    <location>
        <begin position="21"/>
        <end position="128"/>
    </location>
</feature>
<evidence type="ECO:0000256" key="2">
    <source>
        <dbReference type="SAM" id="SignalP"/>
    </source>
</evidence>
<keyword evidence="1" id="KW-1133">Transmembrane helix</keyword>
<evidence type="ECO:0000313" key="3">
    <source>
        <dbReference type="EMBL" id="CAK8696711.1"/>
    </source>
</evidence>
<comment type="caution">
    <text evidence="3">The sequence shown here is derived from an EMBL/GenBank/DDBJ whole genome shotgun (WGS) entry which is preliminary data.</text>
</comment>
<protein>
    <submittedName>
        <fullName evidence="3">Uncharacterized protein</fullName>
    </submittedName>
</protein>